<keyword evidence="2" id="KW-1185">Reference proteome</keyword>
<comment type="caution">
    <text evidence="1">The sequence shown here is derived from an EMBL/GenBank/DDBJ whole genome shotgun (WGS) entry which is preliminary data.</text>
</comment>
<evidence type="ECO:0000313" key="1">
    <source>
        <dbReference type="EMBL" id="GFX94809.1"/>
    </source>
</evidence>
<name>A0A8X6RLU7_TRICX</name>
<reference evidence="1" key="1">
    <citation type="submission" date="2020-08" db="EMBL/GenBank/DDBJ databases">
        <title>Multicomponent nature underlies the extraordinary mechanical properties of spider dragline silk.</title>
        <authorList>
            <person name="Kono N."/>
            <person name="Nakamura H."/>
            <person name="Mori M."/>
            <person name="Yoshida Y."/>
            <person name="Ohtoshi R."/>
            <person name="Malay A.D."/>
            <person name="Moran D.A.P."/>
            <person name="Tomita M."/>
            <person name="Numata K."/>
            <person name="Arakawa K."/>
        </authorList>
    </citation>
    <scope>NUCLEOTIDE SEQUENCE</scope>
</reference>
<evidence type="ECO:0000313" key="2">
    <source>
        <dbReference type="Proteomes" id="UP000887159"/>
    </source>
</evidence>
<organism evidence="1 2">
    <name type="scientific">Trichonephila clavipes</name>
    <name type="common">Golden silk orbweaver</name>
    <name type="synonym">Nephila clavipes</name>
    <dbReference type="NCBI Taxonomy" id="2585209"/>
    <lineage>
        <taxon>Eukaryota</taxon>
        <taxon>Metazoa</taxon>
        <taxon>Ecdysozoa</taxon>
        <taxon>Arthropoda</taxon>
        <taxon>Chelicerata</taxon>
        <taxon>Arachnida</taxon>
        <taxon>Araneae</taxon>
        <taxon>Araneomorphae</taxon>
        <taxon>Entelegynae</taxon>
        <taxon>Araneoidea</taxon>
        <taxon>Nephilidae</taxon>
        <taxon>Trichonephila</taxon>
    </lineage>
</organism>
<dbReference type="Proteomes" id="UP000887159">
    <property type="component" value="Unassembled WGS sequence"/>
</dbReference>
<proteinExistence type="predicted"/>
<dbReference type="EMBL" id="BMAU01021181">
    <property type="protein sequence ID" value="GFX94809.1"/>
    <property type="molecule type" value="Genomic_DNA"/>
</dbReference>
<sequence length="169" mass="19572">MNVLNVMRLYKRKSAVLEGFKWRCRMGMLGHYLAEYVWRCSHGHSLSAEVFKAFLKSAVKLYPSLGKDQQFQHRTSLADPIVAIATIPSELPGRRNVRYPNCGERVFLEGHSVLWSRQRTRGWRVRSSSRKSLKTHHAEGVEDQMSSLWCDLMWKLEEDDANSSFVLVT</sequence>
<accession>A0A8X6RLU7</accession>
<protein>
    <submittedName>
        <fullName evidence="1">Uncharacterized protein</fullName>
    </submittedName>
</protein>
<dbReference type="AlphaFoldDB" id="A0A8X6RLU7"/>
<gene>
    <name evidence="1" type="ORF">TNCV_2378821</name>
</gene>